<evidence type="ECO:0008006" key="2">
    <source>
        <dbReference type="Google" id="ProtNLM"/>
    </source>
</evidence>
<accession>A0A381NXA7</accession>
<gene>
    <name evidence="1" type="ORF">METZ01_LOCUS11921</name>
</gene>
<reference evidence="1" key="1">
    <citation type="submission" date="2018-05" db="EMBL/GenBank/DDBJ databases">
        <authorList>
            <person name="Lanie J.A."/>
            <person name="Ng W.-L."/>
            <person name="Kazmierczak K.M."/>
            <person name="Andrzejewski T.M."/>
            <person name="Davidsen T.M."/>
            <person name="Wayne K.J."/>
            <person name="Tettelin H."/>
            <person name="Glass J.I."/>
            <person name="Rusch D."/>
            <person name="Podicherti R."/>
            <person name="Tsui H.-C.T."/>
            <person name="Winkler M.E."/>
        </authorList>
    </citation>
    <scope>NUCLEOTIDE SEQUENCE</scope>
</reference>
<evidence type="ECO:0000313" key="1">
    <source>
        <dbReference type="EMBL" id="SUZ59067.1"/>
    </source>
</evidence>
<name>A0A381NXA7_9ZZZZ</name>
<sequence>MFTVPSAYPQRVDPSIRPLQQRTAETDREALRLMRNEKLALVLPGAMRDNNVDMWIHVSRPGDLMEQYFGSPGGYLIFADLGETIERAVFGGSAGTVEDIDVRGSMNLARAFHGYNYNNSDPRQGFSVPDVYDEISDYVAERDPQVIAVNFSDWLPVADGISHAQFLRLENILGPEYSSRIISAEAVITDFLTRRTAREIAAQTEVLALARQRAKQNLAQVIPGVTTVRDIGARVYYSATSKPEDTVNKFPPDVRYFLPNQDYVLQPGDLFVGGGRGEGDLGTYMGFAVDTKIHAYILREDETRVPDFLQEVFDKAIAGQWIMRDHMKVGMTGGESLAAMVKAMEDAGYIYTPFIDNGTEDYKMIQEALSNTDKPGFSIDNHAMGNTGGDVRVEGPSMAAFRVNTHNLRIQENHIFAFEYMVHMNIDERPGYPLAFNISNPQVVTSKGVEFIQPPNEEIFLIH</sequence>
<organism evidence="1">
    <name type="scientific">marine metagenome</name>
    <dbReference type="NCBI Taxonomy" id="408172"/>
    <lineage>
        <taxon>unclassified sequences</taxon>
        <taxon>metagenomes</taxon>
        <taxon>ecological metagenomes</taxon>
    </lineage>
</organism>
<protein>
    <recommendedName>
        <fullName evidence="2">Peptidase M24 domain-containing protein</fullName>
    </recommendedName>
</protein>
<dbReference type="InterPro" id="IPR036005">
    <property type="entry name" value="Creatinase/aminopeptidase-like"/>
</dbReference>
<dbReference type="AlphaFoldDB" id="A0A381NXA7"/>
<dbReference type="Gene3D" id="3.90.230.10">
    <property type="entry name" value="Creatinase/methionine aminopeptidase superfamily"/>
    <property type="match status" value="1"/>
</dbReference>
<dbReference type="SUPFAM" id="SSF55920">
    <property type="entry name" value="Creatinase/aminopeptidase"/>
    <property type="match status" value="1"/>
</dbReference>
<dbReference type="EMBL" id="UINC01000661">
    <property type="protein sequence ID" value="SUZ59067.1"/>
    <property type="molecule type" value="Genomic_DNA"/>
</dbReference>
<proteinExistence type="predicted"/>